<dbReference type="InterPro" id="IPR018357">
    <property type="entry name" value="Hexapep_transf_CS"/>
</dbReference>
<dbReference type="GO" id="GO:0016410">
    <property type="term" value="F:N-acyltransferase activity"/>
    <property type="evidence" value="ECO:0007669"/>
    <property type="project" value="InterPro"/>
</dbReference>
<evidence type="ECO:0000256" key="3">
    <source>
        <dbReference type="ARBA" id="ARBA00022679"/>
    </source>
</evidence>
<dbReference type="GO" id="GO:0103118">
    <property type="term" value="F:UDP-3-O-[(3R)-3-hydroxyacyl]-glucosamine N-acyltransferase activity"/>
    <property type="evidence" value="ECO:0007669"/>
    <property type="project" value="UniProtKB-EC"/>
</dbReference>
<keyword evidence="10" id="KW-1185">Reference proteome</keyword>
<evidence type="ECO:0000259" key="8">
    <source>
        <dbReference type="Pfam" id="PF04613"/>
    </source>
</evidence>
<evidence type="ECO:0000256" key="1">
    <source>
        <dbReference type="ARBA" id="ARBA00022516"/>
    </source>
</evidence>
<dbReference type="Gene3D" id="2.160.10.10">
    <property type="entry name" value="Hexapeptide repeat proteins"/>
    <property type="match status" value="1"/>
</dbReference>
<keyword evidence="3 7" id="KW-0808">Transferase</keyword>
<dbReference type="PANTHER" id="PTHR43378:SF2">
    <property type="entry name" value="UDP-3-O-ACYLGLUCOSAMINE N-ACYLTRANSFERASE 1, MITOCHONDRIAL-RELATED"/>
    <property type="match status" value="1"/>
</dbReference>
<dbReference type="EC" id="2.3.1.191" evidence="7"/>
<keyword evidence="5 7" id="KW-0443">Lipid metabolism</keyword>
<sequence length="351" mass="37452">MQLSFTAQQIADFLKGTIEGDPTVKVSDFSKIEEGKPGSLSFLANPKYTNYIYSTEASVVLVNNDFVAEKPVKATLIRVFNAYAGLAMLLDMVEKSKPRKKGIEPMSFVADSAKLGSDVYVGAFAYIADGSIIGDNTLVHPQVYIGEGCTIGDNTILYPGVKIYPGCKIGNNCIIHAGAVIGSDGFGFAPEGDIYKKIPQMGIVIIEDDVEIGANTTIDRAVMDATIIRHGVKLDNLIQVAHNVEIGANTVMAAQSGISGSTKLGKHCVIGGQAGLGGHITIGDNASIGGQAGVISNIKENAQILGSPAIPVKDFFKSSIIFPKLPDMYRQLNQLEKEIQQLKEEQNKQSK</sequence>
<dbReference type="GO" id="GO:0016020">
    <property type="term" value="C:membrane"/>
    <property type="evidence" value="ECO:0007669"/>
    <property type="project" value="GOC"/>
</dbReference>
<dbReference type="SUPFAM" id="SSF51161">
    <property type="entry name" value="Trimeric LpxA-like enzymes"/>
    <property type="match status" value="1"/>
</dbReference>
<dbReference type="OrthoDB" id="9784739at2"/>
<dbReference type="InterPro" id="IPR001451">
    <property type="entry name" value="Hexapep"/>
</dbReference>
<feature type="active site" description="Proton acceptor" evidence="7">
    <location>
        <position position="242"/>
    </location>
</feature>
<comment type="catalytic activity">
    <reaction evidence="7">
        <text>a UDP-3-O-[(3R)-3-hydroxyacyl]-alpha-D-glucosamine + a (3R)-hydroxyacyl-[ACP] = a UDP-2-N,3-O-bis[(3R)-3-hydroxyacyl]-alpha-D-glucosamine + holo-[ACP] + H(+)</text>
        <dbReference type="Rhea" id="RHEA:53836"/>
        <dbReference type="Rhea" id="RHEA-COMP:9685"/>
        <dbReference type="Rhea" id="RHEA-COMP:9945"/>
        <dbReference type="ChEBI" id="CHEBI:15378"/>
        <dbReference type="ChEBI" id="CHEBI:64479"/>
        <dbReference type="ChEBI" id="CHEBI:78827"/>
        <dbReference type="ChEBI" id="CHEBI:137740"/>
        <dbReference type="ChEBI" id="CHEBI:137748"/>
        <dbReference type="EC" id="2.3.1.191"/>
    </reaction>
</comment>
<comment type="function">
    <text evidence="7">Catalyzes the N-acylation of UDP-3-O-acylglucosamine using 3-hydroxyacyl-ACP as the acyl donor. Is involved in the biosynthesis of lipid A, a phosphorylated glycolipid that anchors the lipopolysaccharide to the outer membrane of the cell.</text>
</comment>
<organism evidence="9 10">
    <name type="scientific">Dysgonomonas alginatilytica</name>
    <dbReference type="NCBI Taxonomy" id="1605892"/>
    <lineage>
        <taxon>Bacteria</taxon>
        <taxon>Pseudomonadati</taxon>
        <taxon>Bacteroidota</taxon>
        <taxon>Bacteroidia</taxon>
        <taxon>Bacteroidales</taxon>
        <taxon>Dysgonomonadaceae</taxon>
        <taxon>Dysgonomonas</taxon>
    </lineage>
</organism>
<keyword evidence="2 7" id="KW-0441">Lipid A biosynthesis</keyword>
<dbReference type="Pfam" id="PF04613">
    <property type="entry name" value="LpxD"/>
    <property type="match status" value="1"/>
</dbReference>
<dbReference type="InterPro" id="IPR020573">
    <property type="entry name" value="UDP_GlcNAc_AcTrfase_non-rep"/>
</dbReference>
<dbReference type="NCBIfam" id="NF002060">
    <property type="entry name" value="PRK00892.1"/>
    <property type="match status" value="1"/>
</dbReference>
<keyword evidence="1 7" id="KW-0444">Lipid biosynthesis</keyword>
<dbReference type="InterPro" id="IPR007691">
    <property type="entry name" value="LpxD"/>
</dbReference>
<dbReference type="Pfam" id="PF14602">
    <property type="entry name" value="Hexapep_2"/>
    <property type="match status" value="1"/>
</dbReference>
<evidence type="ECO:0000256" key="5">
    <source>
        <dbReference type="ARBA" id="ARBA00023098"/>
    </source>
</evidence>
<evidence type="ECO:0000256" key="7">
    <source>
        <dbReference type="HAMAP-Rule" id="MF_00523"/>
    </source>
</evidence>
<reference evidence="9 10" key="1">
    <citation type="submission" date="2018-03" db="EMBL/GenBank/DDBJ databases">
        <title>Genomic Encyclopedia of Archaeal and Bacterial Type Strains, Phase II (KMG-II): from individual species to whole genera.</title>
        <authorList>
            <person name="Goeker M."/>
        </authorList>
    </citation>
    <scope>NUCLEOTIDE SEQUENCE [LARGE SCALE GENOMIC DNA]</scope>
    <source>
        <strain evidence="9 10">DSM 100214</strain>
    </source>
</reference>
<dbReference type="CDD" id="cd03352">
    <property type="entry name" value="LbH_LpxD"/>
    <property type="match status" value="1"/>
</dbReference>
<dbReference type="GO" id="GO:0009245">
    <property type="term" value="P:lipid A biosynthetic process"/>
    <property type="evidence" value="ECO:0007669"/>
    <property type="project" value="UniProtKB-UniRule"/>
</dbReference>
<gene>
    <name evidence="7" type="primary">lpxD</name>
    <name evidence="9" type="ORF">CLV62_10389</name>
</gene>
<protein>
    <recommendedName>
        <fullName evidence="7">UDP-3-O-acylglucosamine N-acyltransferase</fullName>
        <ecNumber evidence="7">2.3.1.191</ecNumber>
    </recommendedName>
</protein>
<name>A0A2V3PRM1_9BACT</name>
<keyword evidence="6 7" id="KW-0012">Acyltransferase</keyword>
<comment type="pathway">
    <text evidence="7">Bacterial outer membrane biogenesis; LPS lipid A biosynthesis.</text>
</comment>
<evidence type="ECO:0000313" key="10">
    <source>
        <dbReference type="Proteomes" id="UP000247973"/>
    </source>
</evidence>
<dbReference type="EMBL" id="QICL01000003">
    <property type="protein sequence ID" value="PXV67416.1"/>
    <property type="molecule type" value="Genomic_DNA"/>
</dbReference>
<dbReference type="AlphaFoldDB" id="A0A2V3PRM1"/>
<dbReference type="NCBIfam" id="TIGR01853">
    <property type="entry name" value="lipid_A_lpxD"/>
    <property type="match status" value="1"/>
</dbReference>
<dbReference type="HAMAP" id="MF_00523">
    <property type="entry name" value="LpxD"/>
    <property type="match status" value="1"/>
</dbReference>
<accession>A0A2V3PRM1</accession>
<evidence type="ECO:0000313" key="9">
    <source>
        <dbReference type="EMBL" id="PXV67416.1"/>
    </source>
</evidence>
<dbReference type="Pfam" id="PF00132">
    <property type="entry name" value="Hexapep"/>
    <property type="match status" value="2"/>
</dbReference>
<dbReference type="Proteomes" id="UP000247973">
    <property type="component" value="Unassembled WGS sequence"/>
</dbReference>
<evidence type="ECO:0000256" key="6">
    <source>
        <dbReference type="ARBA" id="ARBA00023315"/>
    </source>
</evidence>
<proteinExistence type="inferred from homology"/>
<keyword evidence="4 7" id="KW-0677">Repeat</keyword>
<evidence type="ECO:0000256" key="2">
    <source>
        <dbReference type="ARBA" id="ARBA00022556"/>
    </source>
</evidence>
<comment type="subunit">
    <text evidence="7">Homotrimer.</text>
</comment>
<dbReference type="InterPro" id="IPR011004">
    <property type="entry name" value="Trimer_LpxA-like_sf"/>
</dbReference>
<evidence type="ECO:0000256" key="4">
    <source>
        <dbReference type="ARBA" id="ARBA00022737"/>
    </source>
</evidence>
<dbReference type="Gene3D" id="3.40.1390.10">
    <property type="entry name" value="MurE/MurF, N-terminal domain"/>
    <property type="match status" value="1"/>
</dbReference>
<dbReference type="PANTHER" id="PTHR43378">
    <property type="entry name" value="UDP-3-O-ACYLGLUCOSAMINE N-ACYLTRANSFERASE"/>
    <property type="match status" value="1"/>
</dbReference>
<comment type="caution">
    <text evidence="9">The sequence shown here is derived from an EMBL/GenBank/DDBJ whole genome shotgun (WGS) entry which is preliminary data.</text>
</comment>
<feature type="domain" description="UDP-3-O-[3-hydroxymyristoyl] glucosamine N-acyltransferase non-repeat region" evidence="8">
    <location>
        <begin position="24"/>
        <end position="90"/>
    </location>
</feature>
<comment type="similarity">
    <text evidence="7">Belongs to the transferase hexapeptide repeat family. LpxD subfamily.</text>
</comment>
<dbReference type="RefSeq" id="WP_110309572.1">
    <property type="nucleotide sequence ID" value="NZ_QICL01000003.1"/>
</dbReference>
<dbReference type="PROSITE" id="PS00101">
    <property type="entry name" value="HEXAPEP_TRANSFERASES"/>
    <property type="match status" value="1"/>
</dbReference>
<dbReference type="UniPathway" id="UPA00973"/>